<evidence type="ECO:0000313" key="2">
    <source>
        <dbReference type="Proteomes" id="UP001145114"/>
    </source>
</evidence>
<dbReference type="EMBL" id="JAMZIH010002614">
    <property type="protein sequence ID" value="KAJ1677331.1"/>
    <property type="molecule type" value="Genomic_DNA"/>
</dbReference>
<organism evidence="1 2">
    <name type="scientific">Spiromyces aspiralis</name>
    <dbReference type="NCBI Taxonomy" id="68401"/>
    <lineage>
        <taxon>Eukaryota</taxon>
        <taxon>Fungi</taxon>
        <taxon>Fungi incertae sedis</taxon>
        <taxon>Zoopagomycota</taxon>
        <taxon>Kickxellomycotina</taxon>
        <taxon>Kickxellomycetes</taxon>
        <taxon>Kickxellales</taxon>
        <taxon>Kickxellaceae</taxon>
        <taxon>Spiromyces</taxon>
    </lineage>
</organism>
<accession>A0ACC1HLY5</accession>
<keyword evidence="2" id="KW-1185">Reference proteome</keyword>
<evidence type="ECO:0000313" key="1">
    <source>
        <dbReference type="EMBL" id="KAJ1677331.1"/>
    </source>
</evidence>
<feature type="non-terminal residue" evidence="1">
    <location>
        <position position="179"/>
    </location>
</feature>
<reference evidence="1" key="1">
    <citation type="submission" date="2022-06" db="EMBL/GenBank/DDBJ databases">
        <title>Phylogenomic reconstructions and comparative analyses of Kickxellomycotina fungi.</title>
        <authorList>
            <person name="Reynolds N.K."/>
            <person name="Stajich J.E."/>
            <person name="Barry K."/>
            <person name="Grigoriev I.V."/>
            <person name="Crous P."/>
            <person name="Smith M.E."/>
        </authorList>
    </citation>
    <scope>NUCLEOTIDE SEQUENCE</scope>
    <source>
        <strain evidence="1">RSA 2271</strain>
    </source>
</reference>
<comment type="caution">
    <text evidence="1">The sequence shown here is derived from an EMBL/GenBank/DDBJ whole genome shotgun (WGS) entry which is preliminary data.</text>
</comment>
<proteinExistence type="predicted"/>
<sequence length="179" mass="20038">VQAVRKAHGLPIKQEKETKKPLLARDAPEEFPSLNSSSKTKRVAVAKSGYNDAAKIGAKARGEGTRRRSFVQGGVPYESRKFPPLPNPIPFFSTGAEVKKTYEKLRLDALASAKARNRALSLAHNAYMEGYHERAKALSQQGREANNAMREYNRRACYKMFYSRNPQLKTEAIGRLKGE</sequence>
<dbReference type="Proteomes" id="UP001145114">
    <property type="component" value="Unassembled WGS sequence"/>
</dbReference>
<feature type="non-terminal residue" evidence="1">
    <location>
        <position position="1"/>
    </location>
</feature>
<name>A0ACC1HLY5_9FUNG</name>
<gene>
    <name evidence="1" type="ORF">EV182_006396</name>
</gene>
<protein>
    <submittedName>
        <fullName evidence="1">Uncharacterized protein</fullName>
    </submittedName>
</protein>